<sequence length="627" mass="71296">MGKRRRLSASPDNSHTKRSRTTSRAKSVFRGDRDPYFPRSESSLPAPSDWTFRVKVICADTAPDEEVFKEAVQGLIRICFPDTFLDDLGLNVIEKHMREFNATEKRIQKMREVYSTEMIHRGSWMLAQNLDSPEKVQTLLSSVIAATNRLFGKKTDREVLDDMIEAFRRLRDSISSDDTDHLAKGGGLSIPAADREASTVLETSEVVPAVADKAKNDENLEIKATTALSKKRHKSFKPWTWDIDPENITAQDVQKHFLSATDLFAFHALPIAQASVGQNATKGAVRKEMSRRWTSLSKQDRKQWKTCLERLLKGDLSMLELTRPDTNGEDTRATPFPQSTSGTLLNTDKEDQNQYHRDESGTARSHNDVERTRSASLIKVEKSPPVEIATPPKRSSADHKASTEPNTLTPILSKTPIVDLLWGKTPIKDNEHKIVTRVVLRDLDRRVPFDQCTFQIFGGSWTVLTKNRLASYFRSILQNQKTTVVQKRQKLEDKLILWVVMNISAFPELVSQPFLFTYMHPNETPVVDLLCGPDVNITHHRNDKIQILILNSLKERSVNMAYKVTGQDIHQYLNSLGKDTTLSSELRRVLLERYLRQLALAHMSVFPDLKNSPLVKKWESVSGQRWG</sequence>
<evidence type="ECO:0000313" key="3">
    <source>
        <dbReference type="Proteomes" id="UP000800097"/>
    </source>
</evidence>
<keyword evidence="3" id="KW-1185">Reference proteome</keyword>
<evidence type="ECO:0000313" key="2">
    <source>
        <dbReference type="EMBL" id="KAF2280745.1"/>
    </source>
</evidence>
<dbReference type="Proteomes" id="UP000800097">
    <property type="component" value="Unassembled WGS sequence"/>
</dbReference>
<name>A0A6A6JWY0_WESOR</name>
<dbReference type="EMBL" id="ML986484">
    <property type="protein sequence ID" value="KAF2280745.1"/>
    <property type="molecule type" value="Genomic_DNA"/>
</dbReference>
<protein>
    <submittedName>
        <fullName evidence="2">Uncharacterized protein</fullName>
    </submittedName>
</protein>
<dbReference type="GeneID" id="54554514"/>
<feature type="compositionally biased region" description="Basic and acidic residues" evidence="1">
    <location>
        <begin position="347"/>
        <end position="384"/>
    </location>
</feature>
<proteinExistence type="predicted"/>
<feature type="region of interest" description="Disordered" evidence="1">
    <location>
        <begin position="320"/>
        <end position="408"/>
    </location>
</feature>
<dbReference type="OrthoDB" id="3799856at2759"/>
<reference evidence="2" key="1">
    <citation type="journal article" date="2020" name="Stud. Mycol.">
        <title>101 Dothideomycetes genomes: a test case for predicting lifestyles and emergence of pathogens.</title>
        <authorList>
            <person name="Haridas S."/>
            <person name="Albert R."/>
            <person name="Binder M."/>
            <person name="Bloem J."/>
            <person name="Labutti K."/>
            <person name="Salamov A."/>
            <person name="Andreopoulos B."/>
            <person name="Baker S."/>
            <person name="Barry K."/>
            <person name="Bills G."/>
            <person name="Bluhm B."/>
            <person name="Cannon C."/>
            <person name="Castanera R."/>
            <person name="Culley D."/>
            <person name="Daum C."/>
            <person name="Ezra D."/>
            <person name="Gonzalez J."/>
            <person name="Henrissat B."/>
            <person name="Kuo A."/>
            <person name="Liang C."/>
            <person name="Lipzen A."/>
            <person name="Lutzoni F."/>
            <person name="Magnuson J."/>
            <person name="Mondo S."/>
            <person name="Nolan M."/>
            <person name="Ohm R."/>
            <person name="Pangilinan J."/>
            <person name="Park H.-J."/>
            <person name="Ramirez L."/>
            <person name="Alfaro M."/>
            <person name="Sun H."/>
            <person name="Tritt A."/>
            <person name="Yoshinaga Y."/>
            <person name="Zwiers L.-H."/>
            <person name="Turgeon B."/>
            <person name="Goodwin S."/>
            <person name="Spatafora J."/>
            <person name="Crous P."/>
            <person name="Grigoriev I."/>
        </authorList>
    </citation>
    <scope>NUCLEOTIDE SEQUENCE</scope>
    <source>
        <strain evidence="2">CBS 379.55</strain>
    </source>
</reference>
<evidence type="ECO:0000256" key="1">
    <source>
        <dbReference type="SAM" id="MobiDB-lite"/>
    </source>
</evidence>
<dbReference type="AlphaFoldDB" id="A0A6A6JWY0"/>
<accession>A0A6A6JWY0</accession>
<dbReference type="RefSeq" id="XP_033658282.1">
    <property type="nucleotide sequence ID" value="XM_033801339.1"/>
</dbReference>
<feature type="region of interest" description="Disordered" evidence="1">
    <location>
        <begin position="1"/>
        <end position="44"/>
    </location>
</feature>
<gene>
    <name evidence="2" type="ORF">EI97DRAFT_463200</name>
</gene>
<feature type="compositionally biased region" description="Polar residues" evidence="1">
    <location>
        <begin position="336"/>
        <end position="346"/>
    </location>
</feature>
<organism evidence="2 3">
    <name type="scientific">Westerdykella ornata</name>
    <dbReference type="NCBI Taxonomy" id="318751"/>
    <lineage>
        <taxon>Eukaryota</taxon>
        <taxon>Fungi</taxon>
        <taxon>Dikarya</taxon>
        <taxon>Ascomycota</taxon>
        <taxon>Pezizomycotina</taxon>
        <taxon>Dothideomycetes</taxon>
        <taxon>Pleosporomycetidae</taxon>
        <taxon>Pleosporales</taxon>
        <taxon>Sporormiaceae</taxon>
        <taxon>Westerdykella</taxon>
    </lineage>
</organism>